<gene>
    <name evidence="2" type="ORF">UFOPK2810_00011</name>
    <name evidence="3" type="ORF">UFOPK3957_00480</name>
</gene>
<evidence type="ECO:0000313" key="2">
    <source>
        <dbReference type="EMBL" id="CAB4735744.1"/>
    </source>
</evidence>
<dbReference type="NCBIfam" id="TIGR03083">
    <property type="entry name" value="maleylpyruvate isomerase family mycothiol-dependent enzyme"/>
    <property type="match status" value="1"/>
</dbReference>
<sequence length="228" mass="24904">MMDRARQVDEGWVTTGTGLCERVVTSLSDAEFAEPSRLPGWTRAHVIAHIDGNARGLGNLVTWARTGIETPMYTSMEQRDADIEAGALLAPQELRARLVQSSAQLADGFNSLREEDWSVQVRTAQGRMIAAREVIWLRAREVMIHAVDLGGDVTFEDLPDDFLIALTDEIVARRGTLPDHPAIALQAGEHRWDVSGEGAPALVDGTLPQIAAYVTGRSSREPALPGWL</sequence>
<evidence type="ECO:0000313" key="3">
    <source>
        <dbReference type="EMBL" id="CAB4981055.1"/>
    </source>
</evidence>
<dbReference type="EMBL" id="CAFBOM010000058">
    <property type="protein sequence ID" value="CAB4981055.1"/>
    <property type="molecule type" value="Genomic_DNA"/>
</dbReference>
<dbReference type="Gene3D" id="3.30.1050.20">
    <property type="match status" value="1"/>
</dbReference>
<dbReference type="Gene3D" id="1.20.120.450">
    <property type="entry name" value="dinb family like domain"/>
    <property type="match status" value="1"/>
</dbReference>
<dbReference type="Pfam" id="PF11716">
    <property type="entry name" value="MDMPI_N"/>
    <property type="match status" value="1"/>
</dbReference>
<dbReference type="SUPFAM" id="SSF109854">
    <property type="entry name" value="DinB/YfiT-like putative metalloenzymes"/>
    <property type="match status" value="1"/>
</dbReference>
<reference evidence="2" key="1">
    <citation type="submission" date="2020-05" db="EMBL/GenBank/DDBJ databases">
        <authorList>
            <person name="Chiriac C."/>
            <person name="Salcher M."/>
            <person name="Ghai R."/>
            <person name="Kavagutti S V."/>
        </authorList>
    </citation>
    <scope>NUCLEOTIDE SEQUENCE</scope>
</reference>
<dbReference type="GO" id="GO:0046872">
    <property type="term" value="F:metal ion binding"/>
    <property type="evidence" value="ECO:0007669"/>
    <property type="project" value="InterPro"/>
</dbReference>
<evidence type="ECO:0000259" key="1">
    <source>
        <dbReference type="Pfam" id="PF11716"/>
    </source>
</evidence>
<name>A0A6J6SLM2_9ZZZZ</name>
<dbReference type="InterPro" id="IPR034660">
    <property type="entry name" value="DinB/YfiT-like"/>
</dbReference>
<dbReference type="InterPro" id="IPR024344">
    <property type="entry name" value="MDMPI_metal-binding"/>
</dbReference>
<dbReference type="AlphaFoldDB" id="A0A6J6SLM2"/>
<dbReference type="InterPro" id="IPR017517">
    <property type="entry name" value="Maleyloyr_isom"/>
</dbReference>
<proteinExistence type="predicted"/>
<dbReference type="InterPro" id="IPR036527">
    <property type="entry name" value="SCP2_sterol-bd_dom_sf"/>
</dbReference>
<dbReference type="SUPFAM" id="SSF55718">
    <property type="entry name" value="SCP-like"/>
    <property type="match status" value="1"/>
</dbReference>
<protein>
    <submittedName>
        <fullName evidence="2">Unannotated protein</fullName>
    </submittedName>
</protein>
<accession>A0A6J6SLM2</accession>
<organism evidence="2">
    <name type="scientific">freshwater metagenome</name>
    <dbReference type="NCBI Taxonomy" id="449393"/>
    <lineage>
        <taxon>unclassified sequences</taxon>
        <taxon>metagenomes</taxon>
        <taxon>ecological metagenomes</taxon>
    </lineage>
</organism>
<feature type="domain" description="Mycothiol-dependent maleylpyruvate isomerase metal-binding" evidence="1">
    <location>
        <begin position="21"/>
        <end position="149"/>
    </location>
</feature>
<dbReference type="EMBL" id="CAEZYZ010000001">
    <property type="protein sequence ID" value="CAB4735744.1"/>
    <property type="molecule type" value="Genomic_DNA"/>
</dbReference>